<keyword evidence="2" id="KW-1185">Reference proteome</keyword>
<name>A0ACC1NCG2_9HYPO</name>
<accession>A0ACC1NCG2</accession>
<gene>
    <name evidence="1" type="ORF">NQ176_g5134</name>
</gene>
<sequence length="103" mass="11357">MQSKLLIISLAAIGMAMPSPADDTTQAVTAFDSVENLLIDTRAPPTKWQAKGGCKTDWGGKCLNQCKKEAKDKGQTCKIGSNIWKSDCWLGSQAEPRETWYYE</sequence>
<evidence type="ECO:0000313" key="2">
    <source>
        <dbReference type="Proteomes" id="UP001143910"/>
    </source>
</evidence>
<protein>
    <submittedName>
        <fullName evidence="1">Uncharacterized protein</fullName>
    </submittedName>
</protein>
<proteinExistence type="predicted"/>
<reference evidence="1" key="1">
    <citation type="submission" date="2022-08" db="EMBL/GenBank/DDBJ databases">
        <title>Genome Sequence of Lecanicillium fungicola.</title>
        <authorList>
            <person name="Buettner E."/>
        </authorList>
    </citation>
    <scope>NUCLEOTIDE SEQUENCE</scope>
    <source>
        <strain evidence="1">Babe33</strain>
    </source>
</reference>
<dbReference type="EMBL" id="JANJQO010000619">
    <property type="protein sequence ID" value="KAJ2976119.1"/>
    <property type="molecule type" value="Genomic_DNA"/>
</dbReference>
<dbReference type="Proteomes" id="UP001143910">
    <property type="component" value="Unassembled WGS sequence"/>
</dbReference>
<evidence type="ECO:0000313" key="1">
    <source>
        <dbReference type="EMBL" id="KAJ2976119.1"/>
    </source>
</evidence>
<comment type="caution">
    <text evidence="1">The sequence shown here is derived from an EMBL/GenBank/DDBJ whole genome shotgun (WGS) entry which is preliminary data.</text>
</comment>
<organism evidence="1 2">
    <name type="scientific">Zarea fungicola</name>
    <dbReference type="NCBI Taxonomy" id="93591"/>
    <lineage>
        <taxon>Eukaryota</taxon>
        <taxon>Fungi</taxon>
        <taxon>Dikarya</taxon>
        <taxon>Ascomycota</taxon>
        <taxon>Pezizomycotina</taxon>
        <taxon>Sordariomycetes</taxon>
        <taxon>Hypocreomycetidae</taxon>
        <taxon>Hypocreales</taxon>
        <taxon>Cordycipitaceae</taxon>
        <taxon>Zarea</taxon>
    </lineage>
</organism>